<dbReference type="InterPro" id="IPR027385">
    <property type="entry name" value="Beta-barrel_OMP"/>
</dbReference>
<keyword evidence="1" id="KW-0732">Signal</keyword>
<evidence type="ECO:0000256" key="1">
    <source>
        <dbReference type="ARBA" id="ARBA00022729"/>
    </source>
</evidence>
<evidence type="ECO:0000313" key="3">
    <source>
        <dbReference type="EMBL" id="MPL66593.1"/>
    </source>
</evidence>
<evidence type="ECO:0000259" key="2">
    <source>
        <dbReference type="Pfam" id="PF13505"/>
    </source>
</evidence>
<name>A0A644TI54_9ZZZZ</name>
<reference evidence="3" key="1">
    <citation type="submission" date="2019-08" db="EMBL/GenBank/DDBJ databases">
        <authorList>
            <person name="Kucharzyk K."/>
            <person name="Murdoch R.W."/>
            <person name="Higgins S."/>
            <person name="Loffler F."/>
        </authorList>
    </citation>
    <scope>NUCLEOTIDE SEQUENCE</scope>
</reference>
<protein>
    <recommendedName>
        <fullName evidence="2">Outer membrane protein beta-barrel domain-containing protein</fullName>
    </recommendedName>
</protein>
<gene>
    <name evidence="3" type="ORF">SDC9_12280</name>
</gene>
<comment type="caution">
    <text evidence="3">The sequence shown here is derived from an EMBL/GenBank/DDBJ whole genome shotgun (WGS) entry which is preliminary data.</text>
</comment>
<proteinExistence type="predicted"/>
<accession>A0A644TI54</accession>
<dbReference type="EMBL" id="VSSQ01000033">
    <property type="protein sequence ID" value="MPL66593.1"/>
    <property type="molecule type" value="Genomic_DNA"/>
</dbReference>
<organism evidence="3">
    <name type="scientific">bioreactor metagenome</name>
    <dbReference type="NCBI Taxonomy" id="1076179"/>
    <lineage>
        <taxon>unclassified sequences</taxon>
        <taxon>metagenomes</taxon>
        <taxon>ecological metagenomes</taxon>
    </lineage>
</organism>
<sequence length="211" mass="23794">MKKKLLFFIFCLMVVQLSSFAQLKFGVKAGVPFNIQNLEIQNAQIETSRPFNLGLTSEFIFPILGIGFEVSALYELEMIKGNDLQKSVNVGYLIIPVNFKYKLGIKPFKVFAFAGPSLEIMLHNSGDIVLPNYSLTKAPSTIKYSHENFNWGMNAGLGFEVWKIQASIAFFYNFKTPLKVIPDDIYYQTASDDDGIKSNQNGLVVSLAWFF</sequence>
<dbReference type="Pfam" id="PF13505">
    <property type="entry name" value="OMP_b-brl"/>
    <property type="match status" value="1"/>
</dbReference>
<dbReference type="AlphaFoldDB" id="A0A644TI54"/>
<feature type="domain" description="Outer membrane protein beta-barrel" evidence="2">
    <location>
        <begin position="10"/>
        <end position="191"/>
    </location>
</feature>